<protein>
    <submittedName>
        <fullName evidence="1">Uncharacterized protein</fullName>
    </submittedName>
</protein>
<dbReference type="HOGENOM" id="CLU_2333630_0_0_1"/>
<dbReference type="Proteomes" id="UP000015241">
    <property type="component" value="Unassembled WGS sequence"/>
</dbReference>
<evidence type="ECO:0000313" key="1">
    <source>
        <dbReference type="EMBL" id="EPS95974.1"/>
    </source>
</evidence>
<dbReference type="InParanoid" id="S8FBP5"/>
<organism evidence="1 2">
    <name type="scientific">Fomitopsis schrenkii</name>
    <name type="common">Brown rot fungus</name>
    <dbReference type="NCBI Taxonomy" id="2126942"/>
    <lineage>
        <taxon>Eukaryota</taxon>
        <taxon>Fungi</taxon>
        <taxon>Dikarya</taxon>
        <taxon>Basidiomycota</taxon>
        <taxon>Agaricomycotina</taxon>
        <taxon>Agaricomycetes</taxon>
        <taxon>Polyporales</taxon>
        <taxon>Fomitopsis</taxon>
    </lineage>
</organism>
<dbReference type="AlphaFoldDB" id="S8FBP5"/>
<proteinExistence type="predicted"/>
<dbReference type="EMBL" id="KE504196">
    <property type="protein sequence ID" value="EPS95974.1"/>
    <property type="molecule type" value="Genomic_DNA"/>
</dbReference>
<keyword evidence="2" id="KW-1185">Reference proteome</keyword>
<accession>S8FBP5</accession>
<gene>
    <name evidence="1" type="ORF">FOMPIDRAFT_1025553</name>
</gene>
<sequence length="98" mass="11637">MAFRLVVALELLPRTRANRRDLLMLSSPLMHNWHERSKKVCTYVVYGHKGRWKHQRRYSPWPVLFGQSLWLSKNNARPSSAASIMHTRIGIQRQRISR</sequence>
<reference evidence="1 2" key="1">
    <citation type="journal article" date="2012" name="Science">
        <title>The Paleozoic origin of enzymatic lignin decomposition reconstructed from 31 fungal genomes.</title>
        <authorList>
            <person name="Floudas D."/>
            <person name="Binder M."/>
            <person name="Riley R."/>
            <person name="Barry K."/>
            <person name="Blanchette R.A."/>
            <person name="Henrissat B."/>
            <person name="Martinez A.T."/>
            <person name="Otillar R."/>
            <person name="Spatafora J.W."/>
            <person name="Yadav J.S."/>
            <person name="Aerts A."/>
            <person name="Benoit I."/>
            <person name="Boyd A."/>
            <person name="Carlson A."/>
            <person name="Copeland A."/>
            <person name="Coutinho P.M."/>
            <person name="de Vries R.P."/>
            <person name="Ferreira P."/>
            <person name="Findley K."/>
            <person name="Foster B."/>
            <person name="Gaskell J."/>
            <person name="Glotzer D."/>
            <person name="Gorecki P."/>
            <person name="Heitman J."/>
            <person name="Hesse C."/>
            <person name="Hori C."/>
            <person name="Igarashi K."/>
            <person name="Jurgens J.A."/>
            <person name="Kallen N."/>
            <person name="Kersten P."/>
            <person name="Kohler A."/>
            <person name="Kuees U."/>
            <person name="Kumar T.K.A."/>
            <person name="Kuo A."/>
            <person name="LaButti K."/>
            <person name="Larrondo L.F."/>
            <person name="Lindquist E."/>
            <person name="Ling A."/>
            <person name="Lombard V."/>
            <person name="Lucas S."/>
            <person name="Lundell T."/>
            <person name="Martin R."/>
            <person name="McLaughlin D.J."/>
            <person name="Morgenstern I."/>
            <person name="Morin E."/>
            <person name="Murat C."/>
            <person name="Nagy L.G."/>
            <person name="Nolan M."/>
            <person name="Ohm R.A."/>
            <person name="Patyshakuliyeva A."/>
            <person name="Rokas A."/>
            <person name="Ruiz-Duenas F.J."/>
            <person name="Sabat G."/>
            <person name="Salamov A."/>
            <person name="Samejima M."/>
            <person name="Schmutz J."/>
            <person name="Slot J.C."/>
            <person name="St John F."/>
            <person name="Stenlid J."/>
            <person name="Sun H."/>
            <person name="Sun S."/>
            <person name="Syed K."/>
            <person name="Tsang A."/>
            <person name="Wiebenga A."/>
            <person name="Young D."/>
            <person name="Pisabarro A."/>
            <person name="Eastwood D.C."/>
            <person name="Martin F."/>
            <person name="Cullen D."/>
            <person name="Grigoriev I.V."/>
            <person name="Hibbett D.S."/>
        </authorList>
    </citation>
    <scope>NUCLEOTIDE SEQUENCE</scope>
    <source>
        <strain evidence="2">FP-58527</strain>
    </source>
</reference>
<evidence type="ECO:0000313" key="2">
    <source>
        <dbReference type="Proteomes" id="UP000015241"/>
    </source>
</evidence>
<name>S8FBP5_FOMSC</name>